<dbReference type="PANTHER" id="PTHR30003">
    <property type="entry name" value="L-LACTATE PERMEASE"/>
    <property type="match status" value="1"/>
</dbReference>
<evidence type="ECO:0000256" key="5">
    <source>
        <dbReference type="ARBA" id="ARBA00022692"/>
    </source>
</evidence>
<comment type="caution">
    <text evidence="8">Lacks conserved residue(s) required for the propagation of feature annotation.</text>
</comment>
<evidence type="ECO:0000256" key="7">
    <source>
        <dbReference type="ARBA" id="ARBA00023136"/>
    </source>
</evidence>
<reference evidence="9 10" key="1">
    <citation type="submission" date="2011-06" db="EMBL/GenBank/DDBJ databases">
        <authorList>
            <person name="Muzny D."/>
            <person name="Qin X."/>
            <person name="Deng J."/>
            <person name="Jiang H."/>
            <person name="Liu Y."/>
            <person name="Qu J."/>
            <person name="Song X.-Z."/>
            <person name="Zhang L."/>
            <person name="Thornton R."/>
            <person name="Coyle M."/>
            <person name="Francisco L."/>
            <person name="Jackson L."/>
            <person name="Javaid M."/>
            <person name="Korchina V."/>
            <person name="Kovar C."/>
            <person name="Mata R."/>
            <person name="Mathew T."/>
            <person name="Ngo R."/>
            <person name="Nguyen L."/>
            <person name="Nguyen N."/>
            <person name="Okwuonu G."/>
            <person name="Ongeri F."/>
            <person name="Pham C."/>
            <person name="Simmons D."/>
            <person name="Wilczek-Boney K."/>
            <person name="Hale W."/>
            <person name="Jakkamsetti A."/>
            <person name="Pham P."/>
            <person name="Ruth R."/>
            <person name="San Lucas F."/>
            <person name="Warren J."/>
            <person name="Zhang J."/>
            <person name="Zhao Z."/>
            <person name="Zhou C."/>
            <person name="Zhu D."/>
            <person name="Lee S."/>
            <person name="Bess C."/>
            <person name="Blankenburg K."/>
            <person name="Forbes L."/>
            <person name="Fu Q."/>
            <person name="Gubbala S."/>
            <person name="Hirani K."/>
            <person name="Jayaseelan J.C."/>
            <person name="Lara F."/>
            <person name="Munidasa M."/>
            <person name="Palculict T."/>
            <person name="Patil S."/>
            <person name="Pu L.-L."/>
            <person name="Saada N."/>
            <person name="Tang L."/>
            <person name="Weissenberger G."/>
            <person name="Zhu Y."/>
            <person name="Hemphill L."/>
            <person name="Shang Y."/>
            <person name="Youmans B."/>
            <person name="Ayvaz T."/>
            <person name="Ross M."/>
            <person name="Santibanez J."/>
            <person name="Aqrawi P."/>
            <person name="Gross S."/>
            <person name="Joshi V."/>
            <person name="Fowler G."/>
            <person name="Nazareth L."/>
            <person name="Reid J."/>
            <person name="Worley K."/>
            <person name="Petrosino J."/>
            <person name="Highlander S."/>
            <person name="Gibbs R."/>
        </authorList>
    </citation>
    <scope>NUCLEOTIDE SEQUENCE [LARGE SCALE GENOMIC DNA]</scope>
    <source>
        <strain evidence="9 10">9715</strain>
    </source>
</reference>
<keyword evidence="4" id="KW-1003">Cell membrane</keyword>
<evidence type="ECO:0000256" key="8">
    <source>
        <dbReference type="RuleBase" id="RU365092"/>
    </source>
</evidence>
<evidence type="ECO:0000256" key="2">
    <source>
        <dbReference type="ARBA" id="ARBA00010100"/>
    </source>
</evidence>
<gene>
    <name evidence="9" type="ORF">HMPREF9370_0065</name>
</gene>
<evidence type="ECO:0000256" key="1">
    <source>
        <dbReference type="ARBA" id="ARBA00004651"/>
    </source>
</evidence>
<evidence type="ECO:0000313" key="9">
    <source>
        <dbReference type="EMBL" id="EGZ51314.1"/>
    </source>
</evidence>
<dbReference type="AlphaFoldDB" id="G4CLV6"/>
<keyword evidence="5 8" id="KW-0812">Transmembrane</keyword>
<keyword evidence="8" id="KW-0997">Cell inner membrane</keyword>
<accession>G4CLV6</accession>
<dbReference type="PANTHER" id="PTHR30003:SF5">
    <property type="entry name" value="L-LACTATE PERMEASE"/>
    <property type="match status" value="1"/>
</dbReference>
<keyword evidence="6 8" id="KW-1133">Transmembrane helix</keyword>
<proteinExistence type="inferred from homology"/>
<dbReference type="Proteomes" id="UP000005336">
    <property type="component" value="Unassembled WGS sequence"/>
</dbReference>
<dbReference type="HOGENOM" id="CLU_154228_0_0_4"/>
<feature type="transmembrane region" description="Helical" evidence="8">
    <location>
        <begin position="101"/>
        <end position="119"/>
    </location>
</feature>
<dbReference type="InterPro" id="IPR003804">
    <property type="entry name" value="Lactate_perm"/>
</dbReference>
<evidence type="ECO:0000256" key="3">
    <source>
        <dbReference type="ARBA" id="ARBA00022448"/>
    </source>
</evidence>
<organism evidence="9 10">
    <name type="scientific">Neisseria wadsworthii 9715</name>
    <dbReference type="NCBI Taxonomy" id="1030841"/>
    <lineage>
        <taxon>Bacteria</taxon>
        <taxon>Pseudomonadati</taxon>
        <taxon>Pseudomonadota</taxon>
        <taxon>Betaproteobacteria</taxon>
        <taxon>Neisseriales</taxon>
        <taxon>Neisseriaceae</taxon>
        <taxon>Neisseria</taxon>
    </lineage>
</organism>
<protein>
    <recommendedName>
        <fullName evidence="8">L-lactate permease</fullName>
    </recommendedName>
</protein>
<comment type="similarity">
    <text evidence="2 8">Belongs to the lactate permease family.</text>
</comment>
<keyword evidence="7 8" id="KW-0472">Membrane</keyword>
<keyword evidence="3 8" id="KW-0813">Transport</keyword>
<dbReference type="Pfam" id="PF02652">
    <property type="entry name" value="Lactate_perm"/>
    <property type="match status" value="1"/>
</dbReference>
<evidence type="ECO:0000313" key="10">
    <source>
        <dbReference type="Proteomes" id="UP000005336"/>
    </source>
</evidence>
<dbReference type="STRING" id="1030841.HMPREF9370_0065"/>
<name>G4CLV6_9NEIS</name>
<dbReference type="GO" id="GO:0005886">
    <property type="term" value="C:plasma membrane"/>
    <property type="evidence" value="ECO:0007669"/>
    <property type="project" value="UniProtKB-SubCell"/>
</dbReference>
<dbReference type="GO" id="GO:0015295">
    <property type="term" value="F:solute:proton symporter activity"/>
    <property type="evidence" value="ECO:0007669"/>
    <property type="project" value="TreeGrafter"/>
</dbReference>
<keyword evidence="10" id="KW-1185">Reference proteome</keyword>
<dbReference type="GO" id="GO:0015129">
    <property type="term" value="F:lactate transmembrane transporter activity"/>
    <property type="evidence" value="ECO:0007669"/>
    <property type="project" value="UniProtKB-UniRule"/>
</dbReference>
<dbReference type="PATRIC" id="fig|1030841.3.peg.68"/>
<sequence>MTKALAEAVAVTGGVFPLLSPVLGWIGVFMTGSVVNNNTLFAPVQSIVAQHLSIDPALLVQANTAGGTMAKLVSPQSIAIATAAVGKAGQESALLKMTLKYSIGLLIFVCIWTFVLASLL</sequence>
<dbReference type="EMBL" id="AGAZ01000002">
    <property type="protein sequence ID" value="EGZ51314.1"/>
    <property type="molecule type" value="Genomic_DNA"/>
</dbReference>
<comment type="subcellular location">
    <subcellularLocation>
        <location evidence="8">Cell inner membrane</location>
        <topology evidence="8">Multi-pass membrane protein</topology>
    </subcellularLocation>
    <subcellularLocation>
        <location evidence="1">Cell membrane</location>
        <topology evidence="1">Multi-pass membrane protein</topology>
    </subcellularLocation>
</comment>
<evidence type="ECO:0000256" key="6">
    <source>
        <dbReference type="ARBA" id="ARBA00022989"/>
    </source>
</evidence>
<evidence type="ECO:0000256" key="4">
    <source>
        <dbReference type="ARBA" id="ARBA00022475"/>
    </source>
</evidence>
<comment type="function">
    <text evidence="8">Uptake of L-lactate across the membrane. Can also transport D-lactate and glycolate.</text>
</comment>
<comment type="caution">
    <text evidence="9">The sequence shown here is derived from an EMBL/GenBank/DDBJ whole genome shotgun (WGS) entry which is preliminary data.</text>
</comment>